<evidence type="ECO:0000313" key="1">
    <source>
        <dbReference type="EMBL" id="MBX55037.1"/>
    </source>
</evidence>
<name>A0A2P2PJX0_RHIMU</name>
<reference evidence="1" key="1">
    <citation type="submission" date="2018-02" db="EMBL/GenBank/DDBJ databases">
        <title>Rhizophora mucronata_Transcriptome.</title>
        <authorList>
            <person name="Meera S.P."/>
            <person name="Sreeshan A."/>
            <person name="Augustine A."/>
        </authorList>
    </citation>
    <scope>NUCLEOTIDE SEQUENCE</scope>
    <source>
        <tissue evidence="1">Leaf</tissue>
    </source>
</reference>
<sequence>MKGPITLFRLGRKTTKTENNSRLAVIEWLKGKTDMNIPVSKFSAWSLEFPMI</sequence>
<proteinExistence type="predicted"/>
<organism evidence="1">
    <name type="scientific">Rhizophora mucronata</name>
    <name type="common">Asiatic mangrove</name>
    <dbReference type="NCBI Taxonomy" id="61149"/>
    <lineage>
        <taxon>Eukaryota</taxon>
        <taxon>Viridiplantae</taxon>
        <taxon>Streptophyta</taxon>
        <taxon>Embryophyta</taxon>
        <taxon>Tracheophyta</taxon>
        <taxon>Spermatophyta</taxon>
        <taxon>Magnoliopsida</taxon>
        <taxon>eudicotyledons</taxon>
        <taxon>Gunneridae</taxon>
        <taxon>Pentapetalae</taxon>
        <taxon>rosids</taxon>
        <taxon>fabids</taxon>
        <taxon>Malpighiales</taxon>
        <taxon>Rhizophoraceae</taxon>
        <taxon>Rhizophora</taxon>
    </lineage>
</organism>
<dbReference type="EMBL" id="GGEC01074553">
    <property type="protein sequence ID" value="MBX55037.1"/>
    <property type="molecule type" value="Transcribed_RNA"/>
</dbReference>
<dbReference type="AlphaFoldDB" id="A0A2P2PJX0"/>
<accession>A0A2P2PJX0</accession>
<protein>
    <submittedName>
        <fullName evidence="1">Uncharacterized protein</fullName>
    </submittedName>
</protein>